<evidence type="ECO:0000256" key="1">
    <source>
        <dbReference type="ARBA" id="ARBA00006432"/>
    </source>
</evidence>
<evidence type="ECO:0000256" key="4">
    <source>
        <dbReference type="SAM" id="Phobius"/>
    </source>
</evidence>
<feature type="non-terminal residue" evidence="7">
    <location>
        <position position="1"/>
    </location>
</feature>
<dbReference type="GO" id="GO:0019748">
    <property type="term" value="P:secondary metabolic process"/>
    <property type="evidence" value="ECO:0007669"/>
    <property type="project" value="TreeGrafter"/>
</dbReference>
<dbReference type="Pfam" id="PF13193">
    <property type="entry name" value="AMP-binding_C"/>
    <property type="match status" value="1"/>
</dbReference>
<evidence type="ECO:0000256" key="2">
    <source>
        <dbReference type="ARBA" id="ARBA00022598"/>
    </source>
</evidence>
<dbReference type="PANTHER" id="PTHR24096:SF149">
    <property type="entry name" value="AMP-BINDING DOMAIN-CONTAINING PROTEIN-RELATED"/>
    <property type="match status" value="1"/>
</dbReference>
<feature type="transmembrane region" description="Helical" evidence="4">
    <location>
        <begin position="106"/>
        <end position="128"/>
    </location>
</feature>
<protein>
    <recommendedName>
        <fullName evidence="9">AMP-dependent synthetase/ligase domain-containing protein</fullName>
    </recommendedName>
</protein>
<proteinExistence type="inferred from homology"/>
<dbReference type="InterPro" id="IPR045851">
    <property type="entry name" value="AMP-bd_C_sf"/>
</dbReference>
<dbReference type="Gene3D" id="3.30.300.30">
    <property type="match status" value="1"/>
</dbReference>
<feature type="transmembrane region" description="Helical" evidence="4">
    <location>
        <begin position="345"/>
        <end position="367"/>
    </location>
</feature>
<evidence type="ECO:0000313" key="8">
    <source>
        <dbReference type="Proteomes" id="UP000044602"/>
    </source>
</evidence>
<dbReference type="InterPro" id="IPR042099">
    <property type="entry name" value="ANL_N_sf"/>
</dbReference>
<sequence length="1471" mass="161393">QSLASTKVLYQRVSHEYPRQATAESLDETTPQSPQAKELATMGQHNVGDTSPFLKRILIPFWCVRIFVMAINVVVYILAISVVVRYKDDISHFETEFGTNLSPNAVIAIWVVIMIILALCLSLDLVAIIKRARRNLSPKFFLIINVIQTFVWTVLFALSFVGGRANAASTAIAVIIYLSFVGLLIYAAIIFHKDRKGTLQIVVESKTGNEEPYKGHWSSLFFVEQLSPTISVLLSHLNYQSLASLKVLYQRVSHEYLRQAAAESLDETTPQSPQARKLATMGQHNVGDTSPFLKRILIPFWCVRIFVMAINVVVYILAISVVVRYKDDISHFETEFGTNLSPNAVIAIWVVIMIILALCLSLDLVAIIKRARRNLSPKFFLIINVIQTFVWTVLFALSFVGARASAASTAIAVIIYLSFVGLLIYAAIIFHKDRKGTLQYAPAVNPATGYEPHAPQPNLNYQQSGAYQPYAQQTHAQGGAQYAGQAYGQDYNKPVYGQHPESHELSHQPRTLQATANMASIVEKRGDTIIYRAPNSVDIPSLDLLSFLFENPQNDRLRSDTILHADAANPSRNVTTAQQISHLQRLAHTIRTQYGIRDGDAVHIILTGHILCPSVFLGIIAAGATVACSLPTSSPVDIARQIAMTESKLLICSPDIKALAGSAGALAGLPEDRVIYFGDSEEVELYEVESGTQIHVSSEEHSWTRVTDMEILQKTTTCIVYTGGTTGPPKAIPISHANIVASIFLFMEPFRHDPKLKFRTVAHVPTTHLSGIQGYITSQTYVGGTVFWMTRFDLPQLVAHCKRYSATTLLSPPPLLERRGMGAEVQNAAQRKLGGGQLGQVWGMSEASGPMTALPLNERDKSGSVAMLVAKSEMRIVDEEGRAVTPGVAGEAWDRKGTLQYAPAVNPATGYEPHAPQPNLNYQQSGAYQPYAPQTHAQGGAQYAGQAYGQDYNKPVYGQHPESHELSHQPRLGQLASSREHETRRRANMASIVEKRGDTTIYRAPNSVEIPSLDLLSFLFENPQNDRLKSDTILHADAADPSRNVTTAQQTSHLQRLAHTIRTQYGIRDGDAVHVILTGHILCPSVFLSVIAAGATVACSLPTSSPVDIARQIAMTESKLLICSPDLKALAGEDVELYEVKSGTQIHTTTCIVYTGGTTGPPKAIPISHANIVASVFLFMKPFRHDPKLEFRTVAHVPTTHLSGIQGYITSQTYRHDAPEPASVWLAIAKAPFVTDQLSTMVVGFSSAAPMGAELQNAAQRKRGRGQLGQVWGMSEASGPVTVLPLDERDESGSVAMLVANSEMRIVDEEGRDVTPGVAGEAWVRGPQVVTGYFKNNQATRESFVDGWYRTGDLLYFKDGRFYFVDRAKEIIKYRGKSVVPAQLESVLTTHPQIQDAGVIGVKVDDDEVPRAYLVTTGPQISEEDISSWPNDQGLADEQQLRGGVVFIKEVPRSAPGKILRQDLRAMYVDA</sequence>
<feature type="transmembrane region" description="Helical" evidence="4">
    <location>
        <begin position="301"/>
        <end position="325"/>
    </location>
</feature>
<gene>
    <name evidence="7" type="ORF">BN1708_009928</name>
</gene>
<dbReference type="SUPFAM" id="SSF56801">
    <property type="entry name" value="Acetyl-CoA synthetase-like"/>
    <property type="match status" value="2"/>
</dbReference>
<dbReference type="PROSITE" id="PS00455">
    <property type="entry name" value="AMP_BINDING"/>
    <property type="match status" value="2"/>
</dbReference>
<dbReference type="PANTHER" id="PTHR24096">
    <property type="entry name" value="LONG-CHAIN-FATTY-ACID--COA LIGASE"/>
    <property type="match status" value="1"/>
</dbReference>
<dbReference type="Gene3D" id="3.40.50.12780">
    <property type="entry name" value="N-terminal domain of ligase-like"/>
    <property type="match status" value="2"/>
</dbReference>
<dbReference type="Gene3D" id="2.30.38.10">
    <property type="entry name" value="Luciferase, Domain 3"/>
    <property type="match status" value="1"/>
</dbReference>
<feature type="transmembrane region" description="Helical" evidence="4">
    <location>
        <begin position="167"/>
        <end position="191"/>
    </location>
</feature>
<feature type="region of interest" description="Disordered" evidence="3">
    <location>
        <begin position="19"/>
        <end position="42"/>
    </location>
</feature>
<dbReference type="STRING" id="100787.A0A0G4KM48"/>
<dbReference type="InterPro" id="IPR000873">
    <property type="entry name" value="AMP-dep_synth/lig_dom"/>
</dbReference>
<organism evidence="7 8">
    <name type="scientific">Verticillium longisporum</name>
    <name type="common">Verticillium dahliae var. longisporum</name>
    <dbReference type="NCBI Taxonomy" id="100787"/>
    <lineage>
        <taxon>Eukaryota</taxon>
        <taxon>Fungi</taxon>
        <taxon>Dikarya</taxon>
        <taxon>Ascomycota</taxon>
        <taxon>Pezizomycotina</taxon>
        <taxon>Sordariomycetes</taxon>
        <taxon>Hypocreomycetidae</taxon>
        <taxon>Glomerellales</taxon>
        <taxon>Plectosphaerellaceae</taxon>
        <taxon>Verticillium</taxon>
    </lineage>
</organism>
<evidence type="ECO:0008006" key="9">
    <source>
        <dbReference type="Google" id="ProtNLM"/>
    </source>
</evidence>
<feature type="transmembrane region" description="Helical" evidence="4">
    <location>
        <begin position="140"/>
        <end position="161"/>
    </location>
</feature>
<feature type="domain" description="AMP-dependent synthetase/ligase" evidence="5">
    <location>
        <begin position="1036"/>
        <end position="1204"/>
    </location>
</feature>
<feature type="region of interest" description="Disordered" evidence="3">
    <location>
        <begin position="951"/>
        <end position="986"/>
    </location>
</feature>
<evidence type="ECO:0000313" key="7">
    <source>
        <dbReference type="EMBL" id="CRK10506.1"/>
    </source>
</evidence>
<feature type="transmembrane region" description="Helical" evidence="4">
    <location>
        <begin position="62"/>
        <end position="86"/>
    </location>
</feature>
<dbReference type="Gene3D" id="3.40.50.980">
    <property type="match status" value="3"/>
</dbReference>
<feature type="domain" description="AMP-dependent synthetase/ligase" evidence="5">
    <location>
        <begin position="821"/>
        <end position="893"/>
    </location>
</feature>
<feature type="domain" description="AMP-dependent synthetase/ligase" evidence="5">
    <location>
        <begin position="1225"/>
        <end position="1334"/>
    </location>
</feature>
<evidence type="ECO:0000259" key="5">
    <source>
        <dbReference type="Pfam" id="PF00501"/>
    </source>
</evidence>
<dbReference type="InterPro" id="IPR025110">
    <property type="entry name" value="AMP-bd_C"/>
</dbReference>
<reference evidence="7 8" key="1">
    <citation type="submission" date="2015-05" db="EMBL/GenBank/DDBJ databases">
        <authorList>
            <person name="Wang D.B."/>
            <person name="Wang M."/>
        </authorList>
    </citation>
    <scope>NUCLEOTIDE SEQUENCE [LARGE SCALE GENOMIC DNA]</scope>
    <source>
        <strain evidence="7">VL1</strain>
    </source>
</reference>
<keyword evidence="8" id="KW-1185">Reference proteome</keyword>
<keyword evidence="4" id="KW-0812">Transmembrane</keyword>
<feature type="transmembrane region" description="Helical" evidence="4">
    <location>
        <begin position="379"/>
        <end position="400"/>
    </location>
</feature>
<comment type="similarity">
    <text evidence="1">Belongs to the ATP-dependent AMP-binding enzyme family.</text>
</comment>
<dbReference type="InterPro" id="IPR020845">
    <property type="entry name" value="AMP-binding_CS"/>
</dbReference>
<dbReference type="Proteomes" id="UP000044602">
    <property type="component" value="Unassembled WGS sequence"/>
</dbReference>
<feature type="transmembrane region" description="Helical" evidence="4">
    <location>
        <begin position="601"/>
        <end position="624"/>
    </location>
</feature>
<evidence type="ECO:0000259" key="6">
    <source>
        <dbReference type="Pfam" id="PF13193"/>
    </source>
</evidence>
<dbReference type="GO" id="GO:0016405">
    <property type="term" value="F:CoA-ligase activity"/>
    <property type="evidence" value="ECO:0007669"/>
    <property type="project" value="TreeGrafter"/>
</dbReference>
<keyword evidence="4" id="KW-0472">Membrane</keyword>
<keyword evidence="4" id="KW-1133">Transmembrane helix</keyword>
<feature type="domain" description="AMP-dependent synthetase/ligase" evidence="5">
    <location>
        <begin position="570"/>
        <end position="817"/>
    </location>
</feature>
<feature type="domain" description="AMP-binding enzyme C-terminal" evidence="6">
    <location>
        <begin position="1384"/>
        <end position="1458"/>
    </location>
</feature>
<feature type="transmembrane region" description="Helical" evidence="4">
    <location>
        <begin position="406"/>
        <end position="430"/>
    </location>
</feature>
<keyword evidence="2" id="KW-0436">Ligase</keyword>
<dbReference type="Pfam" id="PF00501">
    <property type="entry name" value="AMP-binding"/>
    <property type="match status" value="4"/>
</dbReference>
<evidence type="ECO:0000256" key="3">
    <source>
        <dbReference type="SAM" id="MobiDB-lite"/>
    </source>
</evidence>
<dbReference type="EMBL" id="CVQH01002336">
    <property type="protein sequence ID" value="CRK10506.1"/>
    <property type="molecule type" value="Genomic_DNA"/>
</dbReference>
<name>A0A0G4KM48_VERLO</name>
<accession>A0A0G4KM48</accession>